<dbReference type="FunFam" id="2.40.30.20:FF:000004">
    <property type="entry name" value="Riboflavin synthase, alpha subunit"/>
    <property type="match status" value="1"/>
</dbReference>
<evidence type="ECO:0000256" key="9">
    <source>
        <dbReference type="PROSITE-ProRule" id="PRU00524"/>
    </source>
</evidence>
<dbReference type="NCBIfam" id="TIGR00187">
    <property type="entry name" value="ribE"/>
    <property type="match status" value="1"/>
</dbReference>
<dbReference type="KEGG" id="nir:NSED_08750"/>
<evidence type="ECO:0000256" key="8">
    <source>
        <dbReference type="NCBIfam" id="TIGR00187"/>
    </source>
</evidence>
<reference evidence="11 12" key="1">
    <citation type="journal article" date="2012" name="J. Bacteriol.">
        <title>Draft Genome Sequence of an Ammonia-Oxidizing Archaeon, "Candidatus Nitrosopumilus sediminis" AR2, from Svalbard in the Arctic Circle.</title>
        <authorList>
            <person name="Park S.J."/>
            <person name="Kim J.G."/>
            <person name="Jung M.Y."/>
            <person name="Kim S.J."/>
            <person name="Cha I.T."/>
            <person name="Ghai R."/>
            <person name="Martin-Cuadrado A.B."/>
            <person name="Rodriguez-Valera F."/>
            <person name="Rhee S.K."/>
        </authorList>
    </citation>
    <scope>NUCLEOTIDE SEQUENCE [LARGE SCALE GENOMIC DNA]</scope>
    <source>
        <strain evidence="11 12">AR2</strain>
    </source>
</reference>
<dbReference type="InterPro" id="IPR026017">
    <property type="entry name" value="Lumazine-bd_dom"/>
</dbReference>
<feature type="domain" description="Lumazine-binding" evidence="10">
    <location>
        <begin position="6"/>
        <end position="104"/>
    </location>
</feature>
<protein>
    <recommendedName>
        <fullName evidence="4 8">Riboflavin synthase</fullName>
        <ecNumber evidence="3 8">2.5.1.9</ecNumber>
    </recommendedName>
</protein>
<dbReference type="PATRIC" id="fig|1229909.8.peg.1914"/>
<evidence type="ECO:0000313" key="12">
    <source>
        <dbReference type="Proteomes" id="UP000006100"/>
    </source>
</evidence>
<evidence type="ECO:0000313" key="11">
    <source>
        <dbReference type="EMBL" id="AFS83542.1"/>
    </source>
</evidence>
<dbReference type="PANTHER" id="PTHR21098:SF0">
    <property type="entry name" value="RIBOFLAVIN SYNTHASE"/>
    <property type="match status" value="1"/>
</dbReference>
<dbReference type="InterPro" id="IPR001783">
    <property type="entry name" value="Lumazine-bd"/>
</dbReference>
<dbReference type="PIRSF" id="PIRSF000498">
    <property type="entry name" value="Riboflavin_syn_A"/>
    <property type="match status" value="1"/>
</dbReference>
<comment type="pathway">
    <text evidence="2">Cofactor biosynthesis; riboflavin biosynthesis; riboflavin from 2-hydroxy-3-oxobutyl phosphate and 5-amino-6-(D-ribitylamino)uracil: step 2/2.</text>
</comment>
<evidence type="ECO:0000259" key="10">
    <source>
        <dbReference type="PROSITE" id="PS51177"/>
    </source>
</evidence>
<dbReference type="InterPro" id="IPR017938">
    <property type="entry name" value="Riboflavin_synthase-like_b-brl"/>
</dbReference>
<dbReference type="GO" id="GO:0009231">
    <property type="term" value="P:riboflavin biosynthetic process"/>
    <property type="evidence" value="ECO:0007669"/>
    <property type="project" value="UniProtKB-KW"/>
</dbReference>
<organism evidence="11 12">
    <name type="scientific">Candidatus Nitrosopumilus sediminis</name>
    <dbReference type="NCBI Taxonomy" id="1229909"/>
    <lineage>
        <taxon>Archaea</taxon>
        <taxon>Nitrososphaerota</taxon>
        <taxon>Nitrososphaeria</taxon>
        <taxon>Nitrosopumilales</taxon>
        <taxon>Nitrosopumilaceae</taxon>
        <taxon>Nitrosopumilus</taxon>
    </lineage>
</organism>
<keyword evidence="6" id="KW-0808">Transferase</keyword>
<dbReference type="FunFam" id="2.40.30.20:FF:000003">
    <property type="entry name" value="Riboflavin synthase, alpha subunit"/>
    <property type="match status" value="1"/>
</dbReference>
<dbReference type="Proteomes" id="UP000006100">
    <property type="component" value="Chromosome"/>
</dbReference>
<dbReference type="CDD" id="cd00402">
    <property type="entry name" value="Riboflavin_synthase_like"/>
    <property type="match status" value="1"/>
</dbReference>
<feature type="repeat" description="Lumazine-binding" evidence="9">
    <location>
        <begin position="6"/>
        <end position="104"/>
    </location>
</feature>
<evidence type="ECO:0000256" key="4">
    <source>
        <dbReference type="ARBA" id="ARBA00013950"/>
    </source>
</evidence>
<name>K0BEQ8_9ARCH</name>
<evidence type="ECO:0000256" key="1">
    <source>
        <dbReference type="ARBA" id="ARBA00002803"/>
    </source>
</evidence>
<dbReference type="EC" id="2.5.1.9" evidence="3 8"/>
<feature type="domain" description="Lumazine-binding" evidence="10">
    <location>
        <begin position="105"/>
        <end position="199"/>
    </location>
</feature>
<keyword evidence="7" id="KW-0677">Repeat</keyword>
<keyword evidence="5" id="KW-0686">Riboflavin biosynthesis</keyword>
<dbReference type="PROSITE" id="PS51177">
    <property type="entry name" value="LUMAZINE_BIND"/>
    <property type="match status" value="2"/>
</dbReference>
<dbReference type="NCBIfam" id="NF009566">
    <property type="entry name" value="PRK13020.1"/>
    <property type="match status" value="1"/>
</dbReference>
<evidence type="ECO:0000256" key="6">
    <source>
        <dbReference type="ARBA" id="ARBA00022679"/>
    </source>
</evidence>
<proteinExistence type="predicted"/>
<dbReference type="Gene3D" id="2.40.30.20">
    <property type="match status" value="2"/>
</dbReference>
<sequence length="199" mass="21664">MIESIMFTGIIEGIGKVEKISKNTKNRSAIEMTINLGKHAKGLKIGQSVALNGVCLTATKLSKSNCIFEMIEETTKKTDLGNLKVGGIVNIERSLKAGDRLEGHFVLGHVDGVGTIKKILKKPKEVQVWFEVPKKLSKFVVKKGSIAVDGISLTVVDIKNSLASVSLIPHTIEVTNFHTKKVGDKVNIETDILGKYILK</sequence>
<dbReference type="STRING" id="1229909.NSED_08750"/>
<evidence type="ECO:0000256" key="5">
    <source>
        <dbReference type="ARBA" id="ARBA00022619"/>
    </source>
</evidence>
<dbReference type="InterPro" id="IPR023366">
    <property type="entry name" value="ATP_synth_asu-like_sf"/>
</dbReference>
<dbReference type="eggNOG" id="arCOG04713">
    <property type="taxonomic scope" value="Archaea"/>
</dbReference>
<accession>K0BEQ8</accession>
<dbReference type="Pfam" id="PF00677">
    <property type="entry name" value="Lum_binding"/>
    <property type="match status" value="2"/>
</dbReference>
<gene>
    <name evidence="11" type="ORF">NSED_08750</name>
</gene>
<feature type="repeat" description="Lumazine-binding" evidence="9">
    <location>
        <begin position="105"/>
        <end position="199"/>
    </location>
</feature>
<dbReference type="HOGENOM" id="CLU_034388_2_0_2"/>
<dbReference type="NCBIfam" id="NF006767">
    <property type="entry name" value="PRK09289.1"/>
    <property type="match status" value="1"/>
</dbReference>
<dbReference type="GO" id="GO:0004746">
    <property type="term" value="F:riboflavin synthase activity"/>
    <property type="evidence" value="ECO:0007669"/>
    <property type="project" value="UniProtKB-UniRule"/>
</dbReference>
<keyword evidence="12" id="KW-1185">Reference proteome</keyword>
<evidence type="ECO:0000256" key="2">
    <source>
        <dbReference type="ARBA" id="ARBA00004887"/>
    </source>
</evidence>
<comment type="function">
    <text evidence="1">Catalyzes the dismutation of two molecules of 6,7-dimethyl-8-ribityllumazine, resulting in the formation of riboflavin and 5-amino-6-(D-ribitylamino)uracil.</text>
</comment>
<dbReference type="EMBL" id="CP003843">
    <property type="protein sequence ID" value="AFS83542.1"/>
    <property type="molecule type" value="Genomic_DNA"/>
</dbReference>
<dbReference type="AlphaFoldDB" id="K0BEQ8"/>
<evidence type="ECO:0000256" key="3">
    <source>
        <dbReference type="ARBA" id="ARBA00012827"/>
    </source>
</evidence>
<dbReference type="SUPFAM" id="SSF63380">
    <property type="entry name" value="Riboflavin synthase domain-like"/>
    <property type="match status" value="2"/>
</dbReference>
<dbReference type="PANTHER" id="PTHR21098">
    <property type="entry name" value="RIBOFLAVIN SYNTHASE ALPHA CHAIN"/>
    <property type="match status" value="1"/>
</dbReference>
<evidence type="ECO:0000256" key="7">
    <source>
        <dbReference type="ARBA" id="ARBA00022737"/>
    </source>
</evidence>